<evidence type="ECO:0000313" key="1">
    <source>
        <dbReference type="EMBL" id="KAI9379515.1"/>
    </source>
</evidence>
<reference evidence="1 2" key="1">
    <citation type="journal article" date="2006" name="Science">
        <title>The genome of black cottonwood, Populus trichocarpa (Torr. &amp; Gray).</title>
        <authorList>
            <person name="Tuskan G.A."/>
            <person name="Difazio S."/>
            <person name="Jansson S."/>
            <person name="Bohlmann J."/>
            <person name="Grigoriev I."/>
            <person name="Hellsten U."/>
            <person name="Putnam N."/>
            <person name="Ralph S."/>
            <person name="Rombauts S."/>
            <person name="Salamov A."/>
            <person name="Schein J."/>
            <person name="Sterck L."/>
            <person name="Aerts A."/>
            <person name="Bhalerao R.R."/>
            <person name="Bhalerao R.P."/>
            <person name="Blaudez D."/>
            <person name="Boerjan W."/>
            <person name="Brun A."/>
            <person name="Brunner A."/>
            <person name="Busov V."/>
            <person name="Campbell M."/>
            <person name="Carlson J."/>
            <person name="Chalot M."/>
            <person name="Chapman J."/>
            <person name="Chen G.L."/>
            <person name="Cooper D."/>
            <person name="Coutinho P.M."/>
            <person name="Couturier J."/>
            <person name="Covert S."/>
            <person name="Cronk Q."/>
            <person name="Cunningham R."/>
            <person name="Davis J."/>
            <person name="Degroeve S."/>
            <person name="Dejardin A."/>
            <person name="Depamphilis C."/>
            <person name="Detter J."/>
            <person name="Dirks B."/>
            <person name="Dubchak I."/>
            <person name="Duplessis S."/>
            <person name="Ehlting J."/>
            <person name="Ellis B."/>
            <person name="Gendler K."/>
            <person name="Goodstein D."/>
            <person name="Gribskov M."/>
            <person name="Grimwood J."/>
            <person name="Groover A."/>
            <person name="Gunter L."/>
            <person name="Hamberger B."/>
            <person name="Heinze B."/>
            <person name="Helariutta Y."/>
            <person name="Henrissat B."/>
            <person name="Holligan D."/>
            <person name="Holt R."/>
            <person name="Huang W."/>
            <person name="Islam-Faridi N."/>
            <person name="Jones S."/>
            <person name="Jones-Rhoades M."/>
            <person name="Jorgensen R."/>
            <person name="Joshi C."/>
            <person name="Kangasjarvi J."/>
            <person name="Karlsson J."/>
            <person name="Kelleher C."/>
            <person name="Kirkpatrick R."/>
            <person name="Kirst M."/>
            <person name="Kohler A."/>
            <person name="Kalluri U."/>
            <person name="Larimer F."/>
            <person name="Leebens-Mack J."/>
            <person name="Leple J.C."/>
            <person name="Locascio P."/>
            <person name="Lou Y."/>
            <person name="Lucas S."/>
            <person name="Martin F."/>
            <person name="Montanini B."/>
            <person name="Napoli C."/>
            <person name="Nelson D.R."/>
            <person name="Nelson C."/>
            <person name="Nieminen K."/>
            <person name="Nilsson O."/>
            <person name="Pereda V."/>
            <person name="Peter G."/>
            <person name="Philippe R."/>
            <person name="Pilate G."/>
            <person name="Poliakov A."/>
            <person name="Razumovskaya J."/>
            <person name="Richardson P."/>
            <person name="Rinaldi C."/>
            <person name="Ritland K."/>
            <person name="Rouze P."/>
            <person name="Ryaboy D."/>
            <person name="Schmutz J."/>
            <person name="Schrader J."/>
            <person name="Segerman B."/>
            <person name="Shin H."/>
            <person name="Siddiqui A."/>
            <person name="Sterky F."/>
            <person name="Terry A."/>
            <person name="Tsai C.J."/>
            <person name="Uberbacher E."/>
            <person name="Unneberg P."/>
            <person name="Vahala J."/>
            <person name="Wall K."/>
            <person name="Wessler S."/>
            <person name="Yang G."/>
            <person name="Yin T."/>
            <person name="Douglas C."/>
            <person name="Marra M."/>
            <person name="Sandberg G."/>
            <person name="Van de Peer Y."/>
            <person name="Rokhsar D."/>
        </authorList>
    </citation>
    <scope>NUCLEOTIDE SEQUENCE [LARGE SCALE GENOMIC DNA]</scope>
    <source>
        <strain evidence="2">cv. Nisqually</strain>
    </source>
</reference>
<evidence type="ECO:0000313" key="2">
    <source>
        <dbReference type="Proteomes" id="UP000006729"/>
    </source>
</evidence>
<dbReference type="Proteomes" id="UP000006729">
    <property type="component" value="Chromosome 17"/>
</dbReference>
<gene>
    <name evidence="1" type="ORF">POPTR_017G106601v4</name>
</gene>
<sequence>MDPLLLSPFVFFQATMSLWVTSPSKHTTKHERKTAKLVIFTNGRSLKAIMVSTRAIKRSTHNSLLKNCMVIAYGEFI</sequence>
<accession>A0ACC0RRU1</accession>
<dbReference type="EMBL" id="CM009306">
    <property type="protein sequence ID" value="KAI9379515.1"/>
    <property type="molecule type" value="Genomic_DNA"/>
</dbReference>
<proteinExistence type="predicted"/>
<keyword evidence="2" id="KW-1185">Reference proteome</keyword>
<protein>
    <submittedName>
        <fullName evidence="1">Uncharacterized protein</fullName>
    </submittedName>
</protein>
<name>A0ACC0RRU1_POPTR</name>
<comment type="caution">
    <text evidence="1">The sequence shown here is derived from an EMBL/GenBank/DDBJ whole genome shotgun (WGS) entry which is preliminary data.</text>
</comment>
<organism evidence="1 2">
    <name type="scientific">Populus trichocarpa</name>
    <name type="common">Western balsam poplar</name>
    <name type="synonym">Populus balsamifera subsp. trichocarpa</name>
    <dbReference type="NCBI Taxonomy" id="3694"/>
    <lineage>
        <taxon>Eukaryota</taxon>
        <taxon>Viridiplantae</taxon>
        <taxon>Streptophyta</taxon>
        <taxon>Embryophyta</taxon>
        <taxon>Tracheophyta</taxon>
        <taxon>Spermatophyta</taxon>
        <taxon>Magnoliopsida</taxon>
        <taxon>eudicotyledons</taxon>
        <taxon>Gunneridae</taxon>
        <taxon>Pentapetalae</taxon>
        <taxon>rosids</taxon>
        <taxon>fabids</taxon>
        <taxon>Malpighiales</taxon>
        <taxon>Salicaceae</taxon>
        <taxon>Saliceae</taxon>
        <taxon>Populus</taxon>
    </lineage>
</organism>